<evidence type="ECO:0000313" key="3">
    <source>
        <dbReference type="Proteomes" id="UP001059597"/>
    </source>
</evidence>
<evidence type="ECO:0000313" key="2">
    <source>
        <dbReference type="EMBL" id="BDM70161.1"/>
    </source>
</evidence>
<evidence type="ECO:0000256" key="1">
    <source>
        <dbReference type="SAM" id="MobiDB-lite"/>
    </source>
</evidence>
<name>A0ABN6QYP8_STRNI</name>
<feature type="compositionally biased region" description="Polar residues" evidence="1">
    <location>
        <begin position="150"/>
        <end position="164"/>
    </location>
</feature>
<protein>
    <submittedName>
        <fullName evidence="2">Uncharacterized protein</fullName>
    </submittedName>
</protein>
<feature type="region of interest" description="Disordered" evidence="1">
    <location>
        <begin position="248"/>
        <end position="275"/>
    </location>
</feature>
<feature type="region of interest" description="Disordered" evidence="1">
    <location>
        <begin position="141"/>
        <end position="219"/>
    </location>
</feature>
<accession>A0ABN6QYP8</accession>
<organism evidence="2 3">
    <name type="scientific">Streptomyces nigrescens</name>
    <dbReference type="NCBI Taxonomy" id="1920"/>
    <lineage>
        <taxon>Bacteria</taxon>
        <taxon>Bacillati</taxon>
        <taxon>Actinomycetota</taxon>
        <taxon>Actinomycetes</taxon>
        <taxon>Kitasatosporales</taxon>
        <taxon>Streptomycetaceae</taxon>
        <taxon>Streptomyces</taxon>
    </lineage>
</organism>
<dbReference type="Proteomes" id="UP001059597">
    <property type="component" value="Chromosome"/>
</dbReference>
<gene>
    <name evidence="2" type="ORF">HEK616_36480</name>
</gene>
<reference evidence="2" key="1">
    <citation type="submission" date="2022-06" db="EMBL/GenBank/DDBJ databases">
        <title>Complete genome sequence of Streptomyces nigrescens HEK616.</title>
        <authorList>
            <person name="Asamizu S."/>
            <person name="Onaka H."/>
        </authorList>
    </citation>
    <scope>NUCLEOTIDE SEQUENCE</scope>
    <source>
        <strain evidence="2">HEK616</strain>
    </source>
</reference>
<dbReference type="EMBL" id="AP026073">
    <property type="protein sequence ID" value="BDM70161.1"/>
    <property type="molecule type" value="Genomic_DNA"/>
</dbReference>
<keyword evidence="3" id="KW-1185">Reference proteome</keyword>
<feature type="compositionally biased region" description="Low complexity" evidence="1">
    <location>
        <begin position="248"/>
        <end position="270"/>
    </location>
</feature>
<dbReference type="RefSeq" id="WP_261953940.1">
    <property type="nucleotide sequence ID" value="NZ_AP026073.1"/>
</dbReference>
<feature type="compositionally biased region" description="Low complexity" evidence="1">
    <location>
        <begin position="196"/>
        <end position="210"/>
    </location>
</feature>
<sequence>MLFTELARALVQALDAWAAVVGQATDTDKRPTRTGLIAELERDRREAERLGQARRRIDEPLLAYWLKGRDQLLVGKKRNRLPSEEDSAAIAHILAKKACRGTEQLSRLGREIADLARRLKDEGGAGWRNTVLASLVHEASPGEDVGAEHTTASVTPLPTTGNSRETPDSSEALPGKPLAKASRTATDGEEASVWSPPAAGDGLPDAPCPDGRQRPPHHQQSWINALGSVVAVVVSSTAVITAAVVTASDDGKGAEPPSASAAPHTSPISPVHSGLARTAGLETPGLERGVLGEDSRCSAPFQGPNVITWRVCARVDEEYVSFALKITNRGRAATTVKIRLEYAQTSRFHSCPKARNTHLLNAPAGKTVITDPRQCAVPREATPFAYQGVGWVVAEEANAGSYELAPTAHVYPDRVIWKPDFV</sequence>
<proteinExistence type="predicted"/>